<sequence>MLIMPPIARKFQALYAIGNTACAKYGIAMATVLIFMLLLTIIAGASLSVMTKQARLAEHQIRRTKAFFAAEAAVNKAYQSLRYVDIAGAPVGNWSDANGNGVWEWQWNGQFEWDVRNNGSGPGDFTAWDIRVLYNRNLATTVEGGVTLRPREIRAIIDYSP</sequence>
<proteinExistence type="predicted"/>
<keyword evidence="1" id="KW-1133">Transmembrane helix</keyword>
<dbReference type="Pfam" id="PF14341">
    <property type="entry name" value="PilX_N"/>
    <property type="match status" value="1"/>
</dbReference>
<gene>
    <name evidence="3" type="ORF">COV72_07040</name>
</gene>
<feature type="transmembrane region" description="Helical" evidence="1">
    <location>
        <begin position="25"/>
        <end position="47"/>
    </location>
</feature>
<evidence type="ECO:0000259" key="2">
    <source>
        <dbReference type="Pfam" id="PF14341"/>
    </source>
</evidence>
<evidence type="ECO:0000256" key="1">
    <source>
        <dbReference type="SAM" id="Phobius"/>
    </source>
</evidence>
<feature type="domain" description="Type 4 fimbrial biogenesis protein PilX N-terminal" evidence="2">
    <location>
        <begin position="26"/>
        <end position="74"/>
    </location>
</feature>
<protein>
    <recommendedName>
        <fullName evidence="2">Type 4 fimbrial biogenesis protein PilX N-terminal domain-containing protein</fullName>
    </recommendedName>
</protein>
<keyword evidence="1" id="KW-0812">Transmembrane</keyword>
<dbReference type="EMBL" id="PCWA01000092">
    <property type="protein sequence ID" value="PIQ88676.1"/>
    <property type="molecule type" value="Genomic_DNA"/>
</dbReference>
<organism evidence="3 4">
    <name type="scientific">Candidatus Ghiorseimicrobium undicola</name>
    <dbReference type="NCBI Taxonomy" id="1974746"/>
    <lineage>
        <taxon>Bacteria</taxon>
        <taxon>Pseudomonadati</taxon>
        <taxon>Candidatus Omnitrophota</taxon>
        <taxon>Candidatus Ghiorseimicrobium</taxon>
    </lineage>
</organism>
<name>A0A2H0LWD5_9BACT</name>
<accession>A0A2H0LWD5</accession>
<dbReference type="AlphaFoldDB" id="A0A2H0LWD5"/>
<dbReference type="InterPro" id="IPR025746">
    <property type="entry name" value="PilX_N_dom"/>
</dbReference>
<dbReference type="Proteomes" id="UP000229641">
    <property type="component" value="Unassembled WGS sequence"/>
</dbReference>
<comment type="caution">
    <text evidence="3">The sequence shown here is derived from an EMBL/GenBank/DDBJ whole genome shotgun (WGS) entry which is preliminary data.</text>
</comment>
<keyword evidence="1" id="KW-0472">Membrane</keyword>
<evidence type="ECO:0000313" key="3">
    <source>
        <dbReference type="EMBL" id="PIQ88676.1"/>
    </source>
</evidence>
<reference evidence="3 4" key="1">
    <citation type="submission" date="2017-09" db="EMBL/GenBank/DDBJ databases">
        <title>Depth-based differentiation of microbial function through sediment-hosted aquifers and enrichment of novel symbionts in the deep terrestrial subsurface.</title>
        <authorList>
            <person name="Probst A.J."/>
            <person name="Ladd B."/>
            <person name="Jarett J.K."/>
            <person name="Geller-Mcgrath D.E."/>
            <person name="Sieber C.M."/>
            <person name="Emerson J.B."/>
            <person name="Anantharaman K."/>
            <person name="Thomas B.C."/>
            <person name="Malmstrom R."/>
            <person name="Stieglmeier M."/>
            <person name="Klingl A."/>
            <person name="Woyke T."/>
            <person name="Ryan C.M."/>
            <person name="Banfield J.F."/>
        </authorList>
    </citation>
    <scope>NUCLEOTIDE SEQUENCE [LARGE SCALE GENOMIC DNA]</scope>
    <source>
        <strain evidence="3">CG11_big_fil_rev_8_21_14_0_20_42_13</strain>
    </source>
</reference>
<evidence type="ECO:0000313" key="4">
    <source>
        <dbReference type="Proteomes" id="UP000229641"/>
    </source>
</evidence>